<reference evidence="2 3" key="1">
    <citation type="journal article" date="2020" name="Genomics">
        <title>Complete, high-quality genomes from long-read metagenomic sequencing of two wolf lichen thalli reveals enigmatic genome architecture.</title>
        <authorList>
            <person name="McKenzie S.K."/>
            <person name="Walston R.F."/>
            <person name="Allen J.L."/>
        </authorList>
    </citation>
    <scope>NUCLEOTIDE SEQUENCE [LARGE SCALE GENOMIC DNA]</scope>
    <source>
        <strain evidence="2">WasteWater1</strain>
    </source>
</reference>
<comment type="caution">
    <text evidence="2">The sequence shown here is derived from an EMBL/GenBank/DDBJ whole genome shotgun (WGS) entry which is preliminary data.</text>
</comment>
<dbReference type="Proteomes" id="UP000593566">
    <property type="component" value="Unassembled WGS sequence"/>
</dbReference>
<dbReference type="SUPFAM" id="SSF54909">
    <property type="entry name" value="Dimeric alpha+beta barrel"/>
    <property type="match status" value="1"/>
</dbReference>
<dbReference type="EMBL" id="JACCJB010000004">
    <property type="protein sequence ID" value="KAF6228131.1"/>
    <property type="molecule type" value="Genomic_DNA"/>
</dbReference>
<evidence type="ECO:0000259" key="1">
    <source>
        <dbReference type="Pfam" id="PF03992"/>
    </source>
</evidence>
<sequence>MAPATELATIPIASGAAVEDLNSSAGKVWQSTLDTVSQQDGFQRLYWGREVENQSVIQLFIDWDSFDAHKNFMASPAYGPFAKHLMTIVDGPFSMYHANFTPHPPTAAVGTASPVTEVLTCYFEKEDDGFESKVHQLIKVISENAEGFKAASGGWVIEDVEYEGKKGKAYVGVLGWESVEAHMSFRETQAFKDNIHLLRGDPLGLEVHHTKFAEN</sequence>
<dbReference type="InterPro" id="IPR011008">
    <property type="entry name" value="Dimeric_a/b-barrel"/>
</dbReference>
<dbReference type="InterPro" id="IPR007138">
    <property type="entry name" value="ABM_dom"/>
</dbReference>
<protein>
    <recommendedName>
        <fullName evidence="1">ABM domain-containing protein</fullName>
    </recommendedName>
</protein>
<evidence type="ECO:0000313" key="2">
    <source>
        <dbReference type="EMBL" id="KAF6228131.1"/>
    </source>
</evidence>
<evidence type="ECO:0000313" key="3">
    <source>
        <dbReference type="Proteomes" id="UP000593566"/>
    </source>
</evidence>
<dbReference type="RefSeq" id="XP_037156065.1">
    <property type="nucleotide sequence ID" value="XM_037298729.1"/>
</dbReference>
<proteinExistence type="predicted"/>
<keyword evidence="3" id="KW-1185">Reference proteome</keyword>
<dbReference type="GeneID" id="59336256"/>
<accession>A0A8H6CRR6</accession>
<dbReference type="AlphaFoldDB" id="A0A8H6CRR6"/>
<dbReference type="Gene3D" id="3.30.70.100">
    <property type="match status" value="2"/>
</dbReference>
<name>A0A8H6CRR6_9LECA</name>
<organism evidence="2 3">
    <name type="scientific">Letharia lupina</name>
    <dbReference type="NCBI Taxonomy" id="560253"/>
    <lineage>
        <taxon>Eukaryota</taxon>
        <taxon>Fungi</taxon>
        <taxon>Dikarya</taxon>
        <taxon>Ascomycota</taxon>
        <taxon>Pezizomycotina</taxon>
        <taxon>Lecanoromycetes</taxon>
        <taxon>OSLEUM clade</taxon>
        <taxon>Lecanoromycetidae</taxon>
        <taxon>Lecanorales</taxon>
        <taxon>Lecanorineae</taxon>
        <taxon>Parmeliaceae</taxon>
        <taxon>Letharia</taxon>
    </lineage>
</organism>
<feature type="domain" description="ABM" evidence="1">
    <location>
        <begin position="30"/>
        <end position="81"/>
    </location>
</feature>
<dbReference type="Pfam" id="PF03992">
    <property type="entry name" value="ABM"/>
    <property type="match status" value="1"/>
</dbReference>
<gene>
    <name evidence="2" type="ORF">HO133_007859</name>
</gene>